<accession>A0A1W1XAW9</accession>
<dbReference type="AlphaFoldDB" id="A0A1W1XAW9"/>
<evidence type="ECO:0000256" key="4">
    <source>
        <dbReference type="ARBA" id="ARBA00022989"/>
    </source>
</evidence>
<feature type="transmembrane region" description="Helical" evidence="6">
    <location>
        <begin position="314"/>
        <end position="337"/>
    </location>
</feature>
<keyword evidence="3 6" id="KW-0812">Transmembrane</keyword>
<feature type="transmembrane region" description="Helical" evidence="6">
    <location>
        <begin position="241"/>
        <end position="262"/>
    </location>
</feature>
<dbReference type="RefSeq" id="WP_084056855.1">
    <property type="nucleotide sequence ID" value="NZ_FWXF01000004.1"/>
</dbReference>
<protein>
    <recommendedName>
        <fullName evidence="7">SSD domain-containing protein</fullName>
    </recommendedName>
</protein>
<reference evidence="8 9" key="1">
    <citation type="submission" date="2017-04" db="EMBL/GenBank/DDBJ databases">
        <authorList>
            <person name="Afonso C.L."/>
            <person name="Miller P.J."/>
            <person name="Scott M.A."/>
            <person name="Spackman E."/>
            <person name="Goraichik I."/>
            <person name="Dimitrov K.M."/>
            <person name="Suarez D.L."/>
            <person name="Swayne D.E."/>
        </authorList>
    </citation>
    <scope>NUCLEOTIDE SEQUENCE [LARGE SCALE GENOMIC DNA]</scope>
    <source>
        <strain evidence="8 9">DSM 13146</strain>
    </source>
</reference>
<sequence>MLQHIPRLVTSHPRICLALGLAVALLFGAFAPFVRTVDNVDYFTLEDHPNTLFYEEFKKTFGNDEFFVIAFQKPDIFTPETLEMIRDLTEKLEALDGVRRVVSLANVNETRGGDGYFQVLPFLEEIPTTRKDLEDLRARALSNPLYVRRIISSDGTTAAIVVFTDNRPDVPNQRKRLLEKTESLLSPYRARGTVFHLAGWTVLNVSLSAYMKGDVFRFIPITYVLIGLAVQWIFRNRRLTLLALANISACLAASMGFFRLVGVTLNNVTVIVPPLVMALSLSDTVHIFSHMHRSELSASGNDPRRALAAVLRRVIRPSFLTTLTTFVGFLSLGISRIPPIRDFAWTASVGMIFEFFFAFVWLPPLILCFPAERLYSDRKDRNTMARILNTTHHLVLHHPRAVVGAGLVLMLAGALLATNIRVETNLIDYFKPSDPLRRSMAFVESHLAGVGSLDVSFRAQEPDRFKDPHVLHFMESLQAKVEGLDGVDTSLCLVDFLKDMNQAFHGQDRRYHRLPESRDLIAQYLLLYDADDLQEFVNDSYDQARLSVRLSEHRSSRQAVLIDKIRKMAEDSVPKGVTVRVTGRAVQDVTTIHALVWGQVQSLVLAVGIIWAIVIGALRSWKLGLLSLFPNAFPIALNFGMMGLFHIPLNTATALIAAVAIGMAVDNTIHFLTIYGEERSRGVSRNEAVGRVILSKGKAMVSSSVILMVGFGVLVLSHFVPTLHFGLLCSVIMLTALAGDLLLLPGLLCAVHGNDRHQPAKTAK</sequence>
<dbReference type="PROSITE" id="PS50156">
    <property type="entry name" value="SSD"/>
    <property type="match status" value="2"/>
</dbReference>
<keyword evidence="2" id="KW-1003">Cell membrane</keyword>
<dbReference type="InterPro" id="IPR004869">
    <property type="entry name" value="MMPL_dom"/>
</dbReference>
<feature type="transmembrane region" description="Helical" evidence="6">
    <location>
        <begin position="343"/>
        <end position="369"/>
    </location>
</feature>
<evidence type="ECO:0000256" key="6">
    <source>
        <dbReference type="SAM" id="Phobius"/>
    </source>
</evidence>
<evidence type="ECO:0000256" key="5">
    <source>
        <dbReference type="ARBA" id="ARBA00023136"/>
    </source>
</evidence>
<dbReference type="GO" id="GO:0005886">
    <property type="term" value="C:plasma membrane"/>
    <property type="evidence" value="ECO:0007669"/>
    <property type="project" value="UniProtKB-SubCell"/>
</dbReference>
<keyword evidence="4 6" id="KW-1133">Transmembrane helix</keyword>
<feature type="transmembrane region" description="Helical" evidence="6">
    <location>
        <begin position="215"/>
        <end position="234"/>
    </location>
</feature>
<dbReference type="Gene3D" id="1.20.1640.10">
    <property type="entry name" value="Multidrug efflux transporter AcrB transmembrane domain"/>
    <property type="match status" value="2"/>
</dbReference>
<comment type="subcellular location">
    <subcellularLocation>
        <location evidence="1">Cell membrane</location>
        <topology evidence="1">Multi-pass membrane protein</topology>
    </subcellularLocation>
</comment>
<feature type="transmembrane region" description="Helical" evidence="6">
    <location>
        <begin position="594"/>
        <end position="618"/>
    </location>
</feature>
<dbReference type="SUPFAM" id="SSF82866">
    <property type="entry name" value="Multidrug efflux transporter AcrB transmembrane domain"/>
    <property type="match status" value="2"/>
</dbReference>
<feature type="transmembrane region" description="Helical" evidence="6">
    <location>
        <begin position="401"/>
        <end position="420"/>
    </location>
</feature>
<name>A0A1W1XAW9_9BACT</name>
<evidence type="ECO:0000256" key="3">
    <source>
        <dbReference type="ARBA" id="ARBA00022692"/>
    </source>
</evidence>
<dbReference type="InterPro" id="IPR000731">
    <property type="entry name" value="SSD"/>
</dbReference>
<evidence type="ECO:0000313" key="8">
    <source>
        <dbReference type="EMBL" id="SMC21009.1"/>
    </source>
</evidence>
<dbReference type="Pfam" id="PF03176">
    <property type="entry name" value="MMPL"/>
    <property type="match status" value="1"/>
</dbReference>
<evidence type="ECO:0000313" key="9">
    <source>
        <dbReference type="Proteomes" id="UP000192783"/>
    </source>
</evidence>
<feature type="transmembrane region" description="Helical" evidence="6">
    <location>
        <begin position="725"/>
        <end position="751"/>
    </location>
</feature>
<proteinExistence type="predicted"/>
<feature type="domain" description="SSD" evidence="7">
    <location>
        <begin position="239"/>
        <end position="368"/>
    </location>
</feature>
<dbReference type="STRING" id="1121390.SAMN02746041_01087"/>
<dbReference type="PANTHER" id="PTHR33406">
    <property type="entry name" value="MEMBRANE PROTEIN MJ1562-RELATED"/>
    <property type="match status" value="1"/>
</dbReference>
<feature type="transmembrane region" description="Helical" evidence="6">
    <location>
        <begin position="653"/>
        <end position="676"/>
    </location>
</feature>
<evidence type="ECO:0000259" key="7">
    <source>
        <dbReference type="PROSITE" id="PS50156"/>
    </source>
</evidence>
<dbReference type="Pfam" id="PF12349">
    <property type="entry name" value="Sterol-sensing"/>
    <property type="match status" value="1"/>
</dbReference>
<evidence type="ECO:0000256" key="1">
    <source>
        <dbReference type="ARBA" id="ARBA00004651"/>
    </source>
</evidence>
<evidence type="ECO:0000256" key="2">
    <source>
        <dbReference type="ARBA" id="ARBA00022475"/>
    </source>
</evidence>
<keyword evidence="9" id="KW-1185">Reference proteome</keyword>
<feature type="transmembrane region" description="Helical" evidence="6">
    <location>
        <begin position="625"/>
        <end position="647"/>
    </location>
</feature>
<organism evidence="8 9">
    <name type="scientific">Desulfacinum hydrothermale DSM 13146</name>
    <dbReference type="NCBI Taxonomy" id="1121390"/>
    <lineage>
        <taxon>Bacteria</taxon>
        <taxon>Pseudomonadati</taxon>
        <taxon>Thermodesulfobacteriota</taxon>
        <taxon>Syntrophobacteria</taxon>
        <taxon>Syntrophobacterales</taxon>
        <taxon>Syntrophobacteraceae</taxon>
        <taxon>Desulfacinum</taxon>
    </lineage>
</organism>
<dbReference type="Proteomes" id="UP000192783">
    <property type="component" value="Unassembled WGS sequence"/>
</dbReference>
<dbReference type="PANTHER" id="PTHR33406:SF12">
    <property type="entry name" value="BLR2997 PROTEIN"/>
    <property type="match status" value="1"/>
</dbReference>
<dbReference type="InterPro" id="IPR053958">
    <property type="entry name" value="HMGCR/SNAP/NPC1-like_SSD"/>
</dbReference>
<feature type="transmembrane region" description="Helical" evidence="6">
    <location>
        <begin position="697"/>
        <end position="719"/>
    </location>
</feature>
<feature type="domain" description="SSD" evidence="7">
    <location>
        <begin position="623"/>
        <end position="750"/>
    </location>
</feature>
<dbReference type="EMBL" id="FWXF01000004">
    <property type="protein sequence ID" value="SMC21009.1"/>
    <property type="molecule type" value="Genomic_DNA"/>
</dbReference>
<gene>
    <name evidence="8" type="ORF">SAMN02746041_01087</name>
</gene>
<keyword evidence="5 6" id="KW-0472">Membrane</keyword>
<dbReference type="InterPro" id="IPR050545">
    <property type="entry name" value="Mycobact_MmpL"/>
</dbReference>
<dbReference type="OrthoDB" id="9794724at2"/>